<dbReference type="EMBL" id="LAZR01007886">
    <property type="protein sequence ID" value="KKM82281.1"/>
    <property type="molecule type" value="Genomic_DNA"/>
</dbReference>
<name>A0A0F9L4X9_9ZZZZ</name>
<accession>A0A0F9L4X9</accession>
<evidence type="ECO:0000313" key="1">
    <source>
        <dbReference type="EMBL" id="KKM82281.1"/>
    </source>
</evidence>
<gene>
    <name evidence="1" type="ORF">LCGC14_1321120</name>
</gene>
<comment type="caution">
    <text evidence="1">The sequence shown here is derived from an EMBL/GenBank/DDBJ whole genome shotgun (WGS) entry which is preliminary data.</text>
</comment>
<protein>
    <submittedName>
        <fullName evidence="1">Uncharacterized protein</fullName>
    </submittedName>
</protein>
<dbReference type="Gene3D" id="1.10.260.40">
    <property type="entry name" value="lambda repressor-like DNA-binding domains"/>
    <property type="match status" value="1"/>
</dbReference>
<dbReference type="AlphaFoldDB" id="A0A0F9L4X9"/>
<reference evidence="1" key="1">
    <citation type="journal article" date="2015" name="Nature">
        <title>Complex archaea that bridge the gap between prokaryotes and eukaryotes.</title>
        <authorList>
            <person name="Spang A."/>
            <person name="Saw J.H."/>
            <person name="Jorgensen S.L."/>
            <person name="Zaremba-Niedzwiedzka K."/>
            <person name="Martijn J."/>
            <person name="Lind A.E."/>
            <person name="van Eijk R."/>
            <person name="Schleper C."/>
            <person name="Guy L."/>
            <person name="Ettema T.J."/>
        </authorList>
    </citation>
    <scope>NUCLEOTIDE SEQUENCE</scope>
</reference>
<sequence>MDAILKRRLKVVPRTDEPVEVNHNKTLAMRLLENQFGQTIEYLLDEEQGSLKEVAKTLGIDESTVSKWRLRLGMRT</sequence>
<proteinExistence type="predicted"/>
<dbReference type="GO" id="GO:0003677">
    <property type="term" value="F:DNA binding"/>
    <property type="evidence" value="ECO:0007669"/>
    <property type="project" value="InterPro"/>
</dbReference>
<dbReference type="InterPro" id="IPR010982">
    <property type="entry name" value="Lambda_DNA-bd_dom_sf"/>
</dbReference>
<organism evidence="1">
    <name type="scientific">marine sediment metagenome</name>
    <dbReference type="NCBI Taxonomy" id="412755"/>
    <lineage>
        <taxon>unclassified sequences</taxon>
        <taxon>metagenomes</taxon>
        <taxon>ecological metagenomes</taxon>
    </lineage>
</organism>